<comment type="caution">
    <text evidence="1">The sequence shown here is derived from an EMBL/GenBank/DDBJ whole genome shotgun (WGS) entry which is preliminary data.</text>
</comment>
<accession>A0AA37XHF0</accession>
<dbReference type="AlphaFoldDB" id="A0AA37XHF0"/>
<dbReference type="RefSeq" id="WP_284252054.1">
    <property type="nucleotide sequence ID" value="NZ_BSUM01000001.1"/>
</dbReference>
<gene>
    <name evidence="1" type="ORF">GCM10025875_33070</name>
</gene>
<reference evidence="1" key="1">
    <citation type="journal article" date="2014" name="Int. J. Syst. Evol. Microbiol.">
        <title>Complete genome sequence of Corynebacterium casei LMG S-19264T (=DSM 44701T), isolated from a smear-ripened cheese.</title>
        <authorList>
            <consortium name="US DOE Joint Genome Institute (JGI-PGF)"/>
            <person name="Walter F."/>
            <person name="Albersmeier A."/>
            <person name="Kalinowski J."/>
            <person name="Ruckert C."/>
        </authorList>
    </citation>
    <scope>NUCLEOTIDE SEQUENCE</scope>
    <source>
        <strain evidence="1">NBRC 112290</strain>
    </source>
</reference>
<evidence type="ECO:0000313" key="1">
    <source>
        <dbReference type="EMBL" id="GMA33315.1"/>
    </source>
</evidence>
<proteinExistence type="predicted"/>
<evidence type="ECO:0000313" key="2">
    <source>
        <dbReference type="Proteomes" id="UP001157161"/>
    </source>
</evidence>
<protein>
    <submittedName>
        <fullName evidence="1">Uncharacterized protein</fullName>
    </submittedName>
</protein>
<keyword evidence="2" id="KW-1185">Reference proteome</keyword>
<reference evidence="1" key="2">
    <citation type="submission" date="2023-02" db="EMBL/GenBank/DDBJ databases">
        <authorList>
            <person name="Sun Q."/>
            <person name="Mori K."/>
        </authorList>
    </citation>
    <scope>NUCLEOTIDE SEQUENCE</scope>
    <source>
        <strain evidence="1">NBRC 112290</strain>
    </source>
</reference>
<name>A0AA37XHF0_9MICO</name>
<organism evidence="1 2">
    <name type="scientific">Litorihabitans aurantiacus</name>
    <dbReference type="NCBI Taxonomy" id="1930061"/>
    <lineage>
        <taxon>Bacteria</taxon>
        <taxon>Bacillati</taxon>
        <taxon>Actinomycetota</taxon>
        <taxon>Actinomycetes</taxon>
        <taxon>Micrococcales</taxon>
        <taxon>Beutenbergiaceae</taxon>
        <taxon>Litorihabitans</taxon>
    </lineage>
</organism>
<dbReference type="EMBL" id="BSUM01000001">
    <property type="protein sequence ID" value="GMA33315.1"/>
    <property type="molecule type" value="Genomic_DNA"/>
</dbReference>
<sequence>MSIEIDPELALRDAGTHEEVGETLHTALNGVPSSVDGGIAANEVAVMIALAVGEAGAVADINTMIGGIMTDIANDAIRTDEGAREAFLPLLEGLMGE</sequence>
<dbReference type="Proteomes" id="UP001157161">
    <property type="component" value="Unassembled WGS sequence"/>
</dbReference>